<keyword evidence="2" id="KW-0238">DNA-binding</keyword>
<dbReference type="PANTHER" id="PTHR46796:SF2">
    <property type="entry name" value="TRANSCRIPTIONAL REGULATORY PROTEIN"/>
    <property type="match status" value="1"/>
</dbReference>
<dbReference type="SUPFAM" id="SSF46689">
    <property type="entry name" value="Homeodomain-like"/>
    <property type="match status" value="2"/>
</dbReference>
<dbReference type="PROSITE" id="PS01124">
    <property type="entry name" value="HTH_ARAC_FAMILY_2"/>
    <property type="match status" value="1"/>
</dbReference>
<dbReference type="EMBL" id="PJZF01000029">
    <property type="protein sequence ID" value="PLR30829.1"/>
    <property type="molecule type" value="Genomic_DNA"/>
</dbReference>
<evidence type="ECO:0000256" key="3">
    <source>
        <dbReference type="ARBA" id="ARBA00023159"/>
    </source>
</evidence>
<dbReference type="GO" id="GO:0043565">
    <property type="term" value="F:sequence-specific DNA binding"/>
    <property type="evidence" value="ECO:0007669"/>
    <property type="project" value="InterPro"/>
</dbReference>
<dbReference type="InterPro" id="IPR037923">
    <property type="entry name" value="HTH-like"/>
</dbReference>
<dbReference type="InterPro" id="IPR014710">
    <property type="entry name" value="RmlC-like_jellyroll"/>
</dbReference>
<dbReference type="Proteomes" id="UP000234240">
    <property type="component" value="Unassembled WGS sequence"/>
</dbReference>
<dbReference type="InterPro" id="IPR050204">
    <property type="entry name" value="AraC_XylS_family_regulators"/>
</dbReference>
<dbReference type="InterPro" id="IPR003313">
    <property type="entry name" value="AraC-bd"/>
</dbReference>
<name>A0A2N5DV13_9GAMM</name>
<dbReference type="PROSITE" id="PS00041">
    <property type="entry name" value="HTH_ARAC_FAMILY_1"/>
    <property type="match status" value="1"/>
</dbReference>
<organism evidence="7 8">
    <name type="scientific">Chimaeribacter californicus</name>
    <dbReference type="NCBI Taxonomy" id="2060067"/>
    <lineage>
        <taxon>Bacteria</taxon>
        <taxon>Pseudomonadati</taxon>
        <taxon>Pseudomonadota</taxon>
        <taxon>Gammaproteobacteria</taxon>
        <taxon>Enterobacterales</taxon>
        <taxon>Yersiniaceae</taxon>
        <taxon>Chimaeribacter</taxon>
    </lineage>
</organism>
<evidence type="ECO:0000259" key="6">
    <source>
        <dbReference type="PROSITE" id="PS01124"/>
    </source>
</evidence>
<dbReference type="InterPro" id="IPR009057">
    <property type="entry name" value="Homeodomain-like_sf"/>
</dbReference>
<dbReference type="InterPro" id="IPR018060">
    <property type="entry name" value="HTH_AraC"/>
</dbReference>
<evidence type="ECO:0000313" key="7">
    <source>
        <dbReference type="EMBL" id="PLR30829.1"/>
    </source>
</evidence>
<sequence>MLLMVSVLMLLTGCVISGITMLKRGQRCLERYCREPYGQGDWMSETGTDITIWRAPALQAELIRGRFVDYAYDVHTHETACFALLTAGSIRIRMRGNEFMAHQGDLYAIDADEPHAGWAVDDTGWRLRTLYVDMAHLRQLVRERPGVPEAALAGPIIRDPDVAACLHALHHCSEINGSHLFRDQAYLSFADKLLARHVTQRRSAPPPGAELAAVRRVRDYLDEHLEDTVSLIDLATEAGLPQYRLFRAFERLYGMTPHAYQRQARIRYAMRLLRQRRSLSEAGLQAGFADQAHFTRWFRRFMGVTPGQYQRAVG</sequence>
<dbReference type="AlphaFoldDB" id="A0A2N5DV13"/>
<comment type="caution">
    <text evidence="7">The sequence shown here is derived from an EMBL/GenBank/DDBJ whole genome shotgun (WGS) entry which is preliminary data.</text>
</comment>
<reference evidence="7 8" key="1">
    <citation type="submission" date="2017-12" db="EMBL/GenBank/DDBJ databases">
        <title>Characterization of six clinical isolates of Enterochimera gen. nov., a novel genus of the Yersiniaciae family and the three species Enterochimera arupensis sp. nov., Enterochimera coloradensis sp. nov, and Enterochimera californica sp. nov.</title>
        <authorList>
            <person name="Rossi A."/>
            <person name="Fisher M."/>
        </authorList>
    </citation>
    <scope>NUCLEOTIDE SEQUENCE [LARGE SCALE GENOMIC DNA]</scope>
    <source>
        <strain evidence="8">2015-Iso6</strain>
    </source>
</reference>
<evidence type="ECO:0000256" key="4">
    <source>
        <dbReference type="ARBA" id="ARBA00023163"/>
    </source>
</evidence>
<keyword evidence="3" id="KW-0010">Activator</keyword>
<keyword evidence="1" id="KW-0805">Transcription regulation</keyword>
<dbReference type="Pfam" id="PF12833">
    <property type="entry name" value="HTH_18"/>
    <property type="match status" value="1"/>
</dbReference>
<dbReference type="InterPro" id="IPR020449">
    <property type="entry name" value="Tscrpt_reg_AraC-type_HTH"/>
</dbReference>
<evidence type="ECO:0000256" key="5">
    <source>
        <dbReference type="ARBA" id="ARBA00044978"/>
    </source>
</evidence>
<dbReference type="PRINTS" id="PR00032">
    <property type="entry name" value="HTHARAC"/>
</dbReference>
<gene>
    <name evidence="7" type="ORF">CYR55_21710</name>
</gene>
<dbReference type="GO" id="GO:0003700">
    <property type="term" value="F:DNA-binding transcription factor activity"/>
    <property type="evidence" value="ECO:0007669"/>
    <property type="project" value="InterPro"/>
</dbReference>
<dbReference type="Gene3D" id="1.10.10.60">
    <property type="entry name" value="Homeodomain-like"/>
    <property type="match status" value="1"/>
</dbReference>
<dbReference type="PANTHER" id="PTHR46796">
    <property type="entry name" value="HTH-TYPE TRANSCRIPTIONAL ACTIVATOR RHAS-RELATED"/>
    <property type="match status" value="1"/>
</dbReference>
<proteinExistence type="predicted"/>
<evidence type="ECO:0000256" key="1">
    <source>
        <dbReference type="ARBA" id="ARBA00023015"/>
    </source>
</evidence>
<dbReference type="SMART" id="SM00342">
    <property type="entry name" value="HTH_ARAC"/>
    <property type="match status" value="1"/>
</dbReference>
<protein>
    <recommendedName>
        <fullName evidence="5">Arabinose operon regulatory protein</fullName>
    </recommendedName>
</protein>
<feature type="domain" description="HTH araC/xylS-type" evidence="6">
    <location>
        <begin position="215"/>
        <end position="312"/>
    </location>
</feature>
<keyword evidence="4" id="KW-0804">Transcription</keyword>
<dbReference type="SUPFAM" id="SSF51215">
    <property type="entry name" value="Regulatory protein AraC"/>
    <property type="match status" value="1"/>
</dbReference>
<dbReference type="Pfam" id="PF02311">
    <property type="entry name" value="AraC_binding"/>
    <property type="match status" value="1"/>
</dbReference>
<keyword evidence="8" id="KW-1185">Reference proteome</keyword>
<evidence type="ECO:0000256" key="2">
    <source>
        <dbReference type="ARBA" id="ARBA00023125"/>
    </source>
</evidence>
<accession>A0A2N5DV13</accession>
<dbReference type="Gene3D" id="2.60.120.10">
    <property type="entry name" value="Jelly Rolls"/>
    <property type="match status" value="1"/>
</dbReference>
<evidence type="ECO:0000313" key="8">
    <source>
        <dbReference type="Proteomes" id="UP000234240"/>
    </source>
</evidence>
<dbReference type="InterPro" id="IPR018062">
    <property type="entry name" value="HTH_AraC-typ_CS"/>
</dbReference>